<name>W2RKG8_CYPE1</name>
<proteinExistence type="predicted"/>
<dbReference type="HOGENOM" id="CLU_541810_0_0_1"/>
<reference evidence="1 2" key="1">
    <citation type="submission" date="2013-03" db="EMBL/GenBank/DDBJ databases">
        <title>The Genome Sequence of Phialophora europaea CBS 101466.</title>
        <authorList>
            <consortium name="The Broad Institute Genomics Platform"/>
            <person name="Cuomo C."/>
            <person name="de Hoog S."/>
            <person name="Gorbushina A."/>
            <person name="Walker B."/>
            <person name="Young S.K."/>
            <person name="Zeng Q."/>
            <person name="Gargeya S."/>
            <person name="Fitzgerald M."/>
            <person name="Haas B."/>
            <person name="Abouelleil A."/>
            <person name="Allen A.W."/>
            <person name="Alvarado L."/>
            <person name="Arachchi H.M."/>
            <person name="Berlin A.M."/>
            <person name="Chapman S.B."/>
            <person name="Gainer-Dewar J."/>
            <person name="Goldberg J."/>
            <person name="Griggs A."/>
            <person name="Gujja S."/>
            <person name="Hansen M."/>
            <person name="Howarth C."/>
            <person name="Imamovic A."/>
            <person name="Ireland A."/>
            <person name="Larimer J."/>
            <person name="McCowan C."/>
            <person name="Murphy C."/>
            <person name="Pearson M."/>
            <person name="Poon T.W."/>
            <person name="Priest M."/>
            <person name="Roberts A."/>
            <person name="Saif S."/>
            <person name="Shea T."/>
            <person name="Sisk P."/>
            <person name="Sykes S."/>
            <person name="Wortman J."/>
            <person name="Nusbaum C."/>
            <person name="Birren B."/>
        </authorList>
    </citation>
    <scope>NUCLEOTIDE SEQUENCE [LARGE SCALE GENOMIC DNA]</scope>
    <source>
        <strain evidence="1 2">CBS 101466</strain>
    </source>
</reference>
<keyword evidence="2" id="KW-1185">Reference proteome</keyword>
<dbReference type="eggNOG" id="ENOG502SZSM">
    <property type="taxonomic scope" value="Eukaryota"/>
</dbReference>
<evidence type="ECO:0000313" key="2">
    <source>
        <dbReference type="Proteomes" id="UP000030752"/>
    </source>
</evidence>
<dbReference type="VEuPathDB" id="FungiDB:HMPREF1541_07965"/>
<dbReference type="InParanoid" id="W2RKG8"/>
<protein>
    <submittedName>
        <fullName evidence="1">Uncharacterized protein</fullName>
    </submittedName>
</protein>
<dbReference type="EMBL" id="KB822724">
    <property type="protein sequence ID" value="ETN36977.1"/>
    <property type="molecule type" value="Genomic_DNA"/>
</dbReference>
<dbReference type="GeneID" id="19975304"/>
<dbReference type="Proteomes" id="UP000030752">
    <property type="component" value="Unassembled WGS sequence"/>
</dbReference>
<sequence length="486" mass="53583">MAASVIKSVDQYAFNVSLVAYDHGIENVPHSQRLGFKDIKRNTKLSTLDDSQFRVPPSEATPQELSIDQSENVGVWVGMLPVTGRSKAANENASTKTAGEKSTKGKSVNTLALQGGYKVLSTDSKALRVVVPTNKDTASYYALADQDETGLCDGLGIVVNDVYFFPQYRNDDQTDKNKRKSEWSELVRKVSNPEKKITYSKHYDKTKFQVSPKRALTNELSSIINTFLAGGDSTILQSAIDLIDKADTDGAFMPPPSNRHIFKFSSSRVPMTGEECEAARLELLDLAPALKDLPISTQNLSYMSAGIVGSKIVLPYAHTRAFIVDFLRRLEALEFNPDDSAELNEAVVRCRDHVRYQIGGKSSYVEPASEPGDVVRGVLHAEIHKLQSFRTFTHDSIQALKDSQGDSAISTAPTLPQIWTKYGLSPDVDSAKLYAMGVHRHNVEALRCILRPLEQMIDDHCKIMQELSASLPPAESKSDKGDAQEI</sequence>
<accession>W2RKG8</accession>
<gene>
    <name evidence="1" type="ORF">HMPREF1541_07965</name>
</gene>
<evidence type="ECO:0000313" key="1">
    <source>
        <dbReference type="EMBL" id="ETN36977.1"/>
    </source>
</evidence>
<dbReference type="OrthoDB" id="4158466at2759"/>
<dbReference type="AlphaFoldDB" id="W2RKG8"/>
<organism evidence="1 2">
    <name type="scientific">Cyphellophora europaea (strain CBS 101466)</name>
    <name type="common">Phialophora europaea</name>
    <dbReference type="NCBI Taxonomy" id="1220924"/>
    <lineage>
        <taxon>Eukaryota</taxon>
        <taxon>Fungi</taxon>
        <taxon>Dikarya</taxon>
        <taxon>Ascomycota</taxon>
        <taxon>Pezizomycotina</taxon>
        <taxon>Eurotiomycetes</taxon>
        <taxon>Chaetothyriomycetidae</taxon>
        <taxon>Chaetothyriales</taxon>
        <taxon>Cyphellophoraceae</taxon>
        <taxon>Cyphellophora</taxon>
    </lineage>
</organism>
<dbReference type="RefSeq" id="XP_008720509.1">
    <property type="nucleotide sequence ID" value="XM_008722287.1"/>
</dbReference>